<evidence type="ECO:0000259" key="2">
    <source>
        <dbReference type="Pfam" id="PF13439"/>
    </source>
</evidence>
<organism evidence="3 4">
    <name type="scientific">Gramella jeungdoensis</name>
    <dbReference type="NCBI Taxonomy" id="708091"/>
    <lineage>
        <taxon>Bacteria</taxon>
        <taxon>Pseudomonadati</taxon>
        <taxon>Bacteroidota</taxon>
        <taxon>Flavobacteriia</taxon>
        <taxon>Flavobacteriales</taxon>
        <taxon>Flavobacteriaceae</taxon>
        <taxon>Christiangramia</taxon>
    </lineage>
</organism>
<evidence type="ECO:0000313" key="4">
    <source>
        <dbReference type="Proteomes" id="UP000298517"/>
    </source>
</evidence>
<dbReference type="Pfam" id="PF13439">
    <property type="entry name" value="Glyco_transf_4"/>
    <property type="match status" value="1"/>
</dbReference>
<protein>
    <submittedName>
        <fullName evidence="3">Glycosyltransferase</fullName>
    </submittedName>
</protein>
<sequence length="381" mass="43977">MGKILILNNDLNIGGIQKSLIDFLEYLVGQGHKIDLLLWQKGGVLKDCIPSAVHIMEQEYAATWGGITEEKKFLKKIKLLTIYLKFNFYAKIIKKPWLFYPKIKEHYHKVVVYSENGYPRFYAIDNVSADKKYLWYHHGAYNYTGDSYNLNKEYYGRFNKIVTVSSANKKMLLEHFPEYSKKFFVVPNIINVKEVILKSKVNVLDFSNIEGVLNFVTVSRFSKPKGIDLAIDIATELKKQGLKFKWYFLGDGDTFLEIKKTIEQRSLEKECILLGNKKNPYPYMKLADLYIQTSYVESQSITIYEALALKKIIITSNLPVLNDALQYGKLGVLCTIDTKGFVDKINFILQNNSVKNKLEEAVSKHVVCNESTYQAINKLFE</sequence>
<dbReference type="InterPro" id="IPR028098">
    <property type="entry name" value="Glyco_trans_4-like_N"/>
</dbReference>
<dbReference type="SUPFAM" id="SSF53756">
    <property type="entry name" value="UDP-Glycosyltransferase/glycogen phosphorylase"/>
    <property type="match status" value="1"/>
</dbReference>
<dbReference type="CDD" id="cd03811">
    <property type="entry name" value="GT4_GT28_WabH-like"/>
    <property type="match status" value="1"/>
</dbReference>
<feature type="domain" description="Glycosyl transferase family 1" evidence="1">
    <location>
        <begin position="215"/>
        <end position="362"/>
    </location>
</feature>
<proteinExistence type="predicted"/>
<dbReference type="Pfam" id="PF00534">
    <property type="entry name" value="Glycos_transf_1"/>
    <property type="match status" value="1"/>
</dbReference>
<gene>
    <name evidence="3" type="ORF">E2488_06885</name>
</gene>
<evidence type="ECO:0000259" key="1">
    <source>
        <dbReference type="Pfam" id="PF00534"/>
    </source>
</evidence>
<dbReference type="GO" id="GO:0016757">
    <property type="term" value="F:glycosyltransferase activity"/>
    <property type="evidence" value="ECO:0007669"/>
    <property type="project" value="InterPro"/>
</dbReference>
<dbReference type="Proteomes" id="UP000298517">
    <property type="component" value="Unassembled WGS sequence"/>
</dbReference>
<reference evidence="3 4" key="1">
    <citation type="journal article" date="2011" name="J. Microbiol.">
        <title>Gramella jeungdoensis sp. nov., isolated from a solar saltern in Korea.</title>
        <authorList>
            <person name="Joung Y."/>
            <person name="Kim H."/>
            <person name="Jang T."/>
            <person name="Ahn T.S."/>
            <person name="Joh K."/>
        </authorList>
    </citation>
    <scope>NUCLEOTIDE SEQUENCE [LARGE SCALE GENOMIC DNA]</scope>
    <source>
        <strain evidence="3 4">KCTC 23123</strain>
    </source>
</reference>
<keyword evidence="4" id="KW-1185">Reference proteome</keyword>
<comment type="caution">
    <text evidence="3">The sequence shown here is derived from an EMBL/GenBank/DDBJ whole genome shotgun (WGS) entry which is preliminary data.</text>
</comment>
<name>A0A4Y8AV51_9FLAO</name>
<dbReference type="RefSeq" id="WP_134247605.1">
    <property type="nucleotide sequence ID" value="NZ_SNQI01000002.1"/>
</dbReference>
<dbReference type="OrthoDB" id="798298at2"/>
<dbReference type="PANTHER" id="PTHR12526">
    <property type="entry name" value="GLYCOSYLTRANSFERASE"/>
    <property type="match status" value="1"/>
</dbReference>
<accession>A0A4Y8AV51</accession>
<dbReference type="Gene3D" id="3.40.50.2000">
    <property type="entry name" value="Glycogen Phosphorylase B"/>
    <property type="match status" value="2"/>
</dbReference>
<dbReference type="EMBL" id="SNQI01000002">
    <property type="protein sequence ID" value="TEW75236.1"/>
    <property type="molecule type" value="Genomic_DNA"/>
</dbReference>
<dbReference type="InterPro" id="IPR001296">
    <property type="entry name" value="Glyco_trans_1"/>
</dbReference>
<keyword evidence="3" id="KW-0808">Transferase</keyword>
<evidence type="ECO:0000313" key="3">
    <source>
        <dbReference type="EMBL" id="TEW75236.1"/>
    </source>
</evidence>
<feature type="domain" description="Glycosyltransferase subfamily 4-like N-terminal" evidence="2">
    <location>
        <begin position="13"/>
        <end position="193"/>
    </location>
</feature>
<dbReference type="PANTHER" id="PTHR12526:SF630">
    <property type="entry name" value="GLYCOSYLTRANSFERASE"/>
    <property type="match status" value="1"/>
</dbReference>
<dbReference type="AlphaFoldDB" id="A0A4Y8AV51"/>